<reference evidence="2 3" key="1">
    <citation type="submission" date="2023-10" db="EMBL/GenBank/DDBJ databases">
        <title>Glaciecola aquimarina strain GGW-M5 nov., isolated from a coastal seawater.</title>
        <authorList>
            <person name="Bayburt H."/>
            <person name="Kim J.M."/>
            <person name="Choi B.J."/>
            <person name="Jeon C.O."/>
        </authorList>
    </citation>
    <scope>NUCLEOTIDE SEQUENCE [LARGE SCALE GENOMIC DNA]</scope>
    <source>
        <strain evidence="2 3">KCTC 32108</strain>
    </source>
</reference>
<dbReference type="InterPro" id="IPR003715">
    <property type="entry name" value="Poly_export_N"/>
</dbReference>
<evidence type="ECO:0000313" key="3">
    <source>
        <dbReference type="Proteomes" id="UP001247805"/>
    </source>
</evidence>
<dbReference type="Gene3D" id="3.30.1950.10">
    <property type="entry name" value="wza like domain"/>
    <property type="match status" value="1"/>
</dbReference>
<dbReference type="Pfam" id="PF02563">
    <property type="entry name" value="Poly_export"/>
    <property type="match status" value="1"/>
</dbReference>
<accession>A0ABU3T1G7</accession>
<name>A0ABU3T1G7_9ALTE</name>
<protein>
    <submittedName>
        <fullName evidence="2">Polysaccharide biosynthesis/export family protein</fullName>
    </submittedName>
</protein>
<dbReference type="Proteomes" id="UP001247805">
    <property type="component" value="Unassembled WGS sequence"/>
</dbReference>
<dbReference type="RefSeq" id="WP_316027629.1">
    <property type="nucleotide sequence ID" value="NZ_JAWDIO010000002.1"/>
</dbReference>
<comment type="caution">
    <text evidence="2">The sequence shown here is derived from an EMBL/GenBank/DDBJ whole genome shotgun (WGS) entry which is preliminary data.</text>
</comment>
<organism evidence="2 3">
    <name type="scientific">Paraglaciecola aquimarina</name>
    <dbReference type="NCBI Taxonomy" id="1235557"/>
    <lineage>
        <taxon>Bacteria</taxon>
        <taxon>Pseudomonadati</taxon>
        <taxon>Pseudomonadota</taxon>
        <taxon>Gammaproteobacteria</taxon>
        <taxon>Alteromonadales</taxon>
        <taxon>Alteromonadaceae</taxon>
        <taxon>Paraglaciecola</taxon>
    </lineage>
</organism>
<evidence type="ECO:0000313" key="2">
    <source>
        <dbReference type="EMBL" id="MDU0356125.1"/>
    </source>
</evidence>
<sequence>MLWGYGDSINIRLFGKETGEFELFVNNEGVIQIPNLGTMSAVGLTYQQLKTQLTEKYNQQVIGVTPIFLWASCALSKFIWSVKLIAQVYSPLTHCPLSLMPCSQAAGSIQLALYVILN</sequence>
<proteinExistence type="predicted"/>
<dbReference type="EMBL" id="JAWDIO010000002">
    <property type="protein sequence ID" value="MDU0356125.1"/>
    <property type="molecule type" value="Genomic_DNA"/>
</dbReference>
<gene>
    <name evidence="2" type="ORF">RS130_21530</name>
</gene>
<keyword evidence="3" id="KW-1185">Reference proteome</keyword>
<evidence type="ECO:0000259" key="1">
    <source>
        <dbReference type="Pfam" id="PF02563"/>
    </source>
</evidence>
<feature type="domain" description="Polysaccharide export protein N-terminal" evidence="1">
    <location>
        <begin position="4"/>
        <end position="59"/>
    </location>
</feature>